<dbReference type="InterPro" id="IPR025660">
    <property type="entry name" value="Pept_his_AS"/>
</dbReference>
<evidence type="ECO:0000259" key="2">
    <source>
        <dbReference type="Pfam" id="PF00112"/>
    </source>
</evidence>
<dbReference type="PANTHER" id="PTHR12411">
    <property type="entry name" value="CYSTEINE PROTEASE FAMILY C1-RELATED"/>
    <property type="match status" value="1"/>
</dbReference>
<dbReference type="InterPro" id="IPR000668">
    <property type="entry name" value="Peptidase_C1A_C"/>
</dbReference>
<gene>
    <name evidence="3" type="ORF">AB1471_17830</name>
</gene>
<dbReference type="InterPro" id="IPR013128">
    <property type="entry name" value="Peptidase_C1A"/>
</dbReference>
<dbReference type="Proteomes" id="UP001556040">
    <property type="component" value="Unassembled WGS sequence"/>
</dbReference>
<organism evidence="3 4">
    <name type="scientific">Jeotgalibacillus marinus</name>
    <dbReference type="NCBI Taxonomy" id="86667"/>
    <lineage>
        <taxon>Bacteria</taxon>
        <taxon>Bacillati</taxon>
        <taxon>Bacillota</taxon>
        <taxon>Bacilli</taxon>
        <taxon>Bacillales</taxon>
        <taxon>Caryophanaceae</taxon>
        <taxon>Jeotgalibacillus</taxon>
    </lineage>
</organism>
<dbReference type="EMBL" id="JBFMIA010000272">
    <property type="protein sequence ID" value="MEW9503588.1"/>
    <property type="molecule type" value="Genomic_DNA"/>
</dbReference>
<proteinExistence type="inferred from homology"/>
<dbReference type="SUPFAM" id="SSF54001">
    <property type="entry name" value="Cysteine proteinases"/>
    <property type="match status" value="1"/>
</dbReference>
<feature type="non-terminal residue" evidence="3">
    <location>
        <position position="80"/>
    </location>
</feature>
<feature type="non-terminal residue" evidence="3">
    <location>
        <position position="1"/>
    </location>
</feature>
<comment type="caution">
    <text evidence="3">The sequence shown here is derived from an EMBL/GenBank/DDBJ whole genome shotgun (WGS) entry which is preliminary data.</text>
</comment>
<sequence>GHTDVTPNSEVSLMNVVAKQPVAVSLKFGSADFQHYKGGVFNGQCGPRLSHAVTVVGYGEKSLNGPKYWIVKNSWGLNWG</sequence>
<accession>A0ABV3QA28</accession>
<evidence type="ECO:0000313" key="3">
    <source>
        <dbReference type="EMBL" id="MEW9503588.1"/>
    </source>
</evidence>
<reference evidence="3 4" key="1">
    <citation type="journal article" date="1979" name="Int. J. Syst. Evol. Microbiol.">
        <title>Bacillus globisporus subsp. marinus subsp. nov.</title>
        <authorList>
            <person name="Liu H."/>
        </authorList>
    </citation>
    <scope>NUCLEOTIDE SEQUENCE [LARGE SCALE GENOMIC DNA]</scope>
    <source>
        <strain evidence="3 4">DSM 1297</strain>
    </source>
</reference>
<dbReference type="InterPro" id="IPR038765">
    <property type="entry name" value="Papain-like_cys_pep_sf"/>
</dbReference>
<dbReference type="RefSeq" id="WP_367781050.1">
    <property type="nucleotide sequence ID" value="NZ_JBFMIA010000272.1"/>
</dbReference>
<feature type="domain" description="Peptidase C1A papain C-terminal" evidence="2">
    <location>
        <begin position="3"/>
        <end position="80"/>
    </location>
</feature>
<dbReference type="PROSITE" id="PS00639">
    <property type="entry name" value="THIOL_PROTEASE_HIS"/>
    <property type="match status" value="1"/>
</dbReference>
<keyword evidence="4" id="KW-1185">Reference proteome</keyword>
<evidence type="ECO:0000313" key="4">
    <source>
        <dbReference type="Proteomes" id="UP001556040"/>
    </source>
</evidence>
<comment type="similarity">
    <text evidence="1">Belongs to the peptidase C1 family.</text>
</comment>
<evidence type="ECO:0000256" key="1">
    <source>
        <dbReference type="ARBA" id="ARBA00008455"/>
    </source>
</evidence>
<name>A0ABV3QA28_9BACL</name>
<dbReference type="Pfam" id="PF00112">
    <property type="entry name" value="Peptidase_C1"/>
    <property type="match status" value="1"/>
</dbReference>
<protein>
    <submittedName>
        <fullName evidence="3">C1 family peptidase</fullName>
    </submittedName>
</protein>
<dbReference type="Gene3D" id="3.90.70.10">
    <property type="entry name" value="Cysteine proteinases"/>
    <property type="match status" value="1"/>
</dbReference>